<keyword evidence="1" id="KW-0472">Membrane</keyword>
<dbReference type="GeneID" id="37271651"/>
<gene>
    <name evidence="2" type="ORF">FA09DRAFT_338468</name>
</gene>
<feature type="transmembrane region" description="Helical" evidence="1">
    <location>
        <begin position="169"/>
        <end position="188"/>
    </location>
</feature>
<evidence type="ECO:0008006" key="4">
    <source>
        <dbReference type="Google" id="ProtNLM"/>
    </source>
</evidence>
<keyword evidence="1" id="KW-0812">Transmembrane</keyword>
<feature type="transmembrane region" description="Helical" evidence="1">
    <location>
        <begin position="112"/>
        <end position="130"/>
    </location>
</feature>
<feature type="transmembrane region" description="Helical" evidence="1">
    <location>
        <begin position="200"/>
        <end position="224"/>
    </location>
</feature>
<accession>A0A316ZBF8</accession>
<evidence type="ECO:0000313" key="2">
    <source>
        <dbReference type="EMBL" id="PWN98626.1"/>
    </source>
</evidence>
<reference evidence="2 3" key="1">
    <citation type="journal article" date="2018" name="Mol. Biol. Evol.">
        <title>Broad Genomic Sampling Reveals a Smut Pathogenic Ancestry of the Fungal Clade Ustilaginomycotina.</title>
        <authorList>
            <person name="Kijpornyongpan T."/>
            <person name="Mondo S.J."/>
            <person name="Barry K."/>
            <person name="Sandor L."/>
            <person name="Lee J."/>
            <person name="Lipzen A."/>
            <person name="Pangilinan J."/>
            <person name="LaButti K."/>
            <person name="Hainaut M."/>
            <person name="Henrissat B."/>
            <person name="Grigoriev I.V."/>
            <person name="Spatafora J.W."/>
            <person name="Aime M.C."/>
        </authorList>
    </citation>
    <scope>NUCLEOTIDE SEQUENCE [LARGE SCALE GENOMIC DNA]</scope>
    <source>
        <strain evidence="2 3">MCA 4186</strain>
    </source>
</reference>
<keyword evidence="1" id="KW-1133">Transmembrane helix</keyword>
<organism evidence="2 3">
    <name type="scientific">Tilletiopsis washingtonensis</name>
    <dbReference type="NCBI Taxonomy" id="58919"/>
    <lineage>
        <taxon>Eukaryota</taxon>
        <taxon>Fungi</taxon>
        <taxon>Dikarya</taxon>
        <taxon>Basidiomycota</taxon>
        <taxon>Ustilaginomycotina</taxon>
        <taxon>Exobasidiomycetes</taxon>
        <taxon>Entylomatales</taxon>
        <taxon>Entylomatales incertae sedis</taxon>
        <taxon>Tilletiopsis</taxon>
    </lineage>
</organism>
<feature type="transmembrane region" description="Helical" evidence="1">
    <location>
        <begin position="34"/>
        <end position="57"/>
    </location>
</feature>
<sequence length="310" mass="34971">MSASPPSYASLPFSTLLELMTKLDEHVQPQHPTWFSINTFAGMLILYALAKLLHLVLPRACGRRRWEAVSPTNRKTMVIYVLQITVTLAAFALQMASASLAKFEFTARTLEMERAGVTLVAMLYVFELVYRDSMRGPMIAHHIITVFIMSLAMTLVYTERDPSFALTGWLWLFQATTEQLTFVSLFLYRLKINPRTLRILFRVSAVQAFACKAASIAGTVYVWAKWQRTATGSRYRAFDVIFFVATVGLAATQVWGTYVVWIMGNRGLRADEQPRMSPAESQELQSSTPCSVKTADNYFMASDRLPECLA</sequence>
<feature type="transmembrane region" description="Helical" evidence="1">
    <location>
        <begin position="78"/>
        <end position="100"/>
    </location>
</feature>
<dbReference type="RefSeq" id="XP_025598905.1">
    <property type="nucleotide sequence ID" value="XM_025744107.1"/>
</dbReference>
<evidence type="ECO:0000313" key="3">
    <source>
        <dbReference type="Proteomes" id="UP000245946"/>
    </source>
</evidence>
<feature type="transmembrane region" description="Helical" evidence="1">
    <location>
        <begin position="139"/>
        <end position="157"/>
    </location>
</feature>
<proteinExistence type="predicted"/>
<feature type="transmembrane region" description="Helical" evidence="1">
    <location>
        <begin position="240"/>
        <end position="261"/>
    </location>
</feature>
<protein>
    <recommendedName>
        <fullName evidence="4">TLC domain-containing protein</fullName>
    </recommendedName>
</protein>
<dbReference type="Proteomes" id="UP000245946">
    <property type="component" value="Unassembled WGS sequence"/>
</dbReference>
<keyword evidence="3" id="KW-1185">Reference proteome</keyword>
<dbReference type="AlphaFoldDB" id="A0A316ZBF8"/>
<name>A0A316ZBF8_9BASI</name>
<evidence type="ECO:0000256" key="1">
    <source>
        <dbReference type="SAM" id="Phobius"/>
    </source>
</evidence>
<dbReference type="EMBL" id="KZ819291">
    <property type="protein sequence ID" value="PWN98626.1"/>
    <property type="molecule type" value="Genomic_DNA"/>
</dbReference>
<dbReference type="OrthoDB" id="10010954at2759"/>